<gene>
    <name evidence="2" type="ORF">FY207_04415</name>
</gene>
<dbReference type="EMBL" id="VTCY01000015">
    <property type="protein sequence ID" value="KAB0451216.1"/>
    <property type="molecule type" value="Genomic_DNA"/>
</dbReference>
<dbReference type="SMART" id="SM00849">
    <property type="entry name" value="Lactamase_B"/>
    <property type="match status" value="1"/>
</dbReference>
<feature type="domain" description="Metallo-beta-lactamase" evidence="1">
    <location>
        <begin position="57"/>
        <end position="233"/>
    </location>
</feature>
<evidence type="ECO:0000259" key="1">
    <source>
        <dbReference type="SMART" id="SM00849"/>
    </source>
</evidence>
<keyword evidence="2" id="KW-0378">Hydrolase</keyword>
<name>A0A643CKM0_ANAMA</name>
<dbReference type="PANTHER" id="PTHR42663:SF6">
    <property type="entry name" value="HYDROLASE C777.06C-RELATED"/>
    <property type="match status" value="1"/>
</dbReference>
<dbReference type="Gene3D" id="3.60.15.10">
    <property type="entry name" value="Ribonuclease Z/Hydroxyacylglutathione hydrolase-like"/>
    <property type="match status" value="1"/>
</dbReference>
<proteinExistence type="predicted"/>
<dbReference type="PANTHER" id="PTHR42663">
    <property type="entry name" value="HYDROLASE C777.06C-RELATED-RELATED"/>
    <property type="match status" value="1"/>
</dbReference>
<reference evidence="2" key="1">
    <citation type="submission" date="2019-08" db="EMBL/GenBank/DDBJ databases">
        <authorList>
            <person name="Amaro Estrada I."/>
            <person name="Quiroz Castaneda R.E."/>
            <person name="Martinez Ocampo F."/>
            <person name="Rodriguez Camarillo S.D."/>
        </authorList>
    </citation>
    <scope>NUCLEOTIDE SEQUENCE</scope>
    <source>
        <strain evidence="2">MEX-30-184-02</strain>
    </source>
</reference>
<protein>
    <submittedName>
        <fullName evidence="2">MBL fold metallo-hydrolase</fullName>
    </submittedName>
</protein>
<dbReference type="InterPro" id="IPR036866">
    <property type="entry name" value="RibonucZ/Hydroxyglut_hydro"/>
</dbReference>
<dbReference type="AlphaFoldDB" id="A0A643CKM0"/>
<dbReference type="GO" id="GO:0016787">
    <property type="term" value="F:hydrolase activity"/>
    <property type="evidence" value="ECO:0007669"/>
    <property type="project" value="UniProtKB-KW"/>
</dbReference>
<organism evidence="2">
    <name type="scientific">Anaplasma marginale</name>
    <dbReference type="NCBI Taxonomy" id="770"/>
    <lineage>
        <taxon>Bacteria</taxon>
        <taxon>Pseudomonadati</taxon>
        <taxon>Pseudomonadota</taxon>
        <taxon>Alphaproteobacteria</taxon>
        <taxon>Rickettsiales</taxon>
        <taxon>Anaplasmataceae</taxon>
        <taxon>Anaplasma</taxon>
    </lineage>
</organism>
<evidence type="ECO:0000313" key="2">
    <source>
        <dbReference type="EMBL" id="KAB0451216.1"/>
    </source>
</evidence>
<dbReference type="CDD" id="cd16279">
    <property type="entry name" value="metallo-hydrolase-like_MBL-fold"/>
    <property type="match status" value="1"/>
</dbReference>
<comment type="caution">
    <text evidence="2">The sequence shown here is derived from an EMBL/GenBank/DDBJ whole genome shotgun (WGS) entry which is preliminary data.</text>
</comment>
<dbReference type="Pfam" id="PF12706">
    <property type="entry name" value="Lactamase_B_2"/>
    <property type="match status" value="1"/>
</dbReference>
<dbReference type="InterPro" id="IPR001279">
    <property type="entry name" value="Metallo-B-lactamas"/>
</dbReference>
<sequence length="287" mass="31636">MSVAQMYHACYAVGADVEGFLLDMKVTILGCGYSMGVPTVGCDCSVCSSDSAFNKRTRTSALIENGDVRILVDASPDLRAQALRHKLHVLDSVLFTHCHADHCAGIAELQAFNVGGGANCMPVYADYGTLSMLLASNAYFFVPGKPGAPWKKCHYLVAHPVRHHTEFFVGGCKIVSFKQIHGEVNSSGFLFDDDIAYCTDVKSFPQNSWDLLHNRRLLILGCLRYEEVAAHAHVDLCIEWIKELKPDTAVLTHMSHDLDYHQLTDYVKEKLPGGNVLVAYDGLELNL</sequence>
<accession>A0A643CKM0</accession>
<dbReference type="SUPFAM" id="SSF56281">
    <property type="entry name" value="Metallo-hydrolase/oxidoreductase"/>
    <property type="match status" value="1"/>
</dbReference>